<keyword evidence="1" id="KW-0805">Transcription regulation</keyword>
<dbReference type="PRINTS" id="PR00455">
    <property type="entry name" value="HTHTETR"/>
</dbReference>
<dbReference type="PANTHER" id="PTHR30055">
    <property type="entry name" value="HTH-TYPE TRANSCRIPTIONAL REGULATOR RUTR"/>
    <property type="match status" value="1"/>
</dbReference>
<dbReference type="EMBL" id="BAAAHE010000008">
    <property type="protein sequence ID" value="GAA0612623.1"/>
    <property type="molecule type" value="Genomic_DNA"/>
</dbReference>
<dbReference type="RefSeq" id="WP_344602889.1">
    <property type="nucleotide sequence ID" value="NZ_BAAAHE010000008.1"/>
</dbReference>
<dbReference type="SUPFAM" id="SSF46689">
    <property type="entry name" value="Homeodomain-like"/>
    <property type="match status" value="1"/>
</dbReference>
<keyword evidence="8" id="KW-1185">Reference proteome</keyword>
<proteinExistence type="predicted"/>
<reference evidence="8" key="1">
    <citation type="journal article" date="2019" name="Int. J. Syst. Evol. Microbiol.">
        <title>The Global Catalogue of Microorganisms (GCM) 10K type strain sequencing project: providing services to taxonomists for standard genome sequencing and annotation.</title>
        <authorList>
            <consortium name="The Broad Institute Genomics Platform"/>
            <consortium name="The Broad Institute Genome Sequencing Center for Infectious Disease"/>
            <person name="Wu L."/>
            <person name="Ma J."/>
        </authorList>
    </citation>
    <scope>NUCLEOTIDE SEQUENCE [LARGE SCALE GENOMIC DNA]</scope>
    <source>
        <strain evidence="8">JCM 10671</strain>
    </source>
</reference>
<dbReference type="PANTHER" id="PTHR30055:SF234">
    <property type="entry name" value="HTH-TYPE TRANSCRIPTIONAL REGULATOR BETI"/>
    <property type="match status" value="1"/>
</dbReference>
<feature type="domain" description="HTH tetR-type" evidence="6">
    <location>
        <begin position="19"/>
        <end position="79"/>
    </location>
</feature>
<dbReference type="Proteomes" id="UP001500957">
    <property type="component" value="Unassembled WGS sequence"/>
</dbReference>
<name>A0ABP3RMR7_9ACTN</name>
<protein>
    <recommendedName>
        <fullName evidence="6">HTH tetR-type domain-containing protein</fullName>
    </recommendedName>
</protein>
<evidence type="ECO:0000313" key="7">
    <source>
        <dbReference type="EMBL" id="GAA0612623.1"/>
    </source>
</evidence>
<dbReference type="InterPro" id="IPR050109">
    <property type="entry name" value="HTH-type_TetR-like_transc_reg"/>
</dbReference>
<dbReference type="Gene3D" id="1.10.357.10">
    <property type="entry name" value="Tetracycline Repressor, domain 2"/>
    <property type="match status" value="1"/>
</dbReference>
<evidence type="ECO:0000313" key="8">
    <source>
        <dbReference type="Proteomes" id="UP001500957"/>
    </source>
</evidence>
<organism evidence="7 8">
    <name type="scientific">Sporichthya brevicatena</name>
    <dbReference type="NCBI Taxonomy" id="171442"/>
    <lineage>
        <taxon>Bacteria</taxon>
        <taxon>Bacillati</taxon>
        <taxon>Actinomycetota</taxon>
        <taxon>Actinomycetes</taxon>
        <taxon>Sporichthyales</taxon>
        <taxon>Sporichthyaceae</taxon>
        <taxon>Sporichthya</taxon>
    </lineage>
</organism>
<dbReference type="PROSITE" id="PS50977">
    <property type="entry name" value="HTH_TETR_2"/>
    <property type="match status" value="1"/>
</dbReference>
<accession>A0ABP3RMR7</accession>
<keyword evidence="2 4" id="KW-0238">DNA-binding</keyword>
<evidence type="ECO:0000259" key="6">
    <source>
        <dbReference type="PROSITE" id="PS50977"/>
    </source>
</evidence>
<evidence type="ECO:0000256" key="2">
    <source>
        <dbReference type="ARBA" id="ARBA00023125"/>
    </source>
</evidence>
<evidence type="ECO:0000256" key="4">
    <source>
        <dbReference type="PROSITE-ProRule" id="PRU00335"/>
    </source>
</evidence>
<dbReference type="Pfam" id="PF00440">
    <property type="entry name" value="TetR_N"/>
    <property type="match status" value="1"/>
</dbReference>
<gene>
    <name evidence="7" type="ORF">GCM10009547_13280</name>
</gene>
<feature type="coiled-coil region" evidence="5">
    <location>
        <begin position="240"/>
        <end position="274"/>
    </location>
</feature>
<dbReference type="InterPro" id="IPR023772">
    <property type="entry name" value="DNA-bd_HTH_TetR-type_CS"/>
</dbReference>
<evidence type="ECO:0000256" key="3">
    <source>
        <dbReference type="ARBA" id="ARBA00023163"/>
    </source>
</evidence>
<evidence type="ECO:0000256" key="5">
    <source>
        <dbReference type="SAM" id="Coils"/>
    </source>
</evidence>
<keyword evidence="3" id="KW-0804">Transcription</keyword>
<dbReference type="PROSITE" id="PS01081">
    <property type="entry name" value="HTH_TETR_1"/>
    <property type="match status" value="1"/>
</dbReference>
<keyword evidence="5" id="KW-0175">Coiled coil</keyword>
<dbReference type="InterPro" id="IPR009057">
    <property type="entry name" value="Homeodomain-like_sf"/>
</dbReference>
<dbReference type="InterPro" id="IPR001647">
    <property type="entry name" value="HTH_TetR"/>
</dbReference>
<evidence type="ECO:0000256" key="1">
    <source>
        <dbReference type="ARBA" id="ARBA00023015"/>
    </source>
</evidence>
<sequence length="280" mass="30098">MPKQGRSGSTTGARRRTAAEVEQLLLESARHLFATQGYAHTTTRQIAARAGVHEPTVYRRFGSKAGLYRAAVLLPFGEVINNYLATWSEQISNPAPLSQLIEDFVGPLYRLLRDHAELTMALVQGRSDLTAGTGEVSSAQDAEDSWPSEIGQILQQLVPQLELEGARRGLHVDPATTNVVVLGMVMGVALLDPMLPTSAVHTTPDKMRQAMVELILHGVSPATSATAPLPTDAPVTAQLLLELHERVVAAERRAARAEHALAQCAERLTAAESRPSTPGV</sequence>
<feature type="DNA-binding region" description="H-T-H motif" evidence="4">
    <location>
        <begin position="42"/>
        <end position="61"/>
    </location>
</feature>
<comment type="caution">
    <text evidence="7">The sequence shown here is derived from an EMBL/GenBank/DDBJ whole genome shotgun (WGS) entry which is preliminary data.</text>
</comment>